<gene>
    <name evidence="3" type="ORF">H6G24_33235</name>
</gene>
<evidence type="ECO:0000313" key="3">
    <source>
        <dbReference type="EMBL" id="MBD2200273.1"/>
    </source>
</evidence>
<dbReference type="Pfam" id="PF05860">
    <property type="entry name" value="TPS"/>
    <property type="match status" value="1"/>
</dbReference>
<dbReference type="Gene3D" id="2.160.20.10">
    <property type="entry name" value="Single-stranded right-handed beta-helix, Pectin lyase-like"/>
    <property type="match status" value="3"/>
</dbReference>
<dbReference type="EMBL" id="JACJQH010000082">
    <property type="protein sequence ID" value="MBD2200273.1"/>
    <property type="molecule type" value="Genomic_DNA"/>
</dbReference>
<dbReference type="InterPro" id="IPR008638">
    <property type="entry name" value="FhaB/CdiA-like_TPS"/>
</dbReference>
<feature type="transmembrane region" description="Helical" evidence="1">
    <location>
        <begin position="12"/>
        <end position="33"/>
    </location>
</feature>
<keyword evidence="1" id="KW-0472">Membrane</keyword>
<evidence type="ECO:0000256" key="1">
    <source>
        <dbReference type="SAM" id="Phobius"/>
    </source>
</evidence>
<comment type="caution">
    <text evidence="3">The sequence shown here is derived from an EMBL/GenBank/DDBJ whole genome shotgun (WGS) entry which is preliminary data.</text>
</comment>
<evidence type="ECO:0000259" key="2">
    <source>
        <dbReference type="SMART" id="SM00912"/>
    </source>
</evidence>
<name>A0ABR8ALV4_9CYAN</name>
<dbReference type="RefSeq" id="WP_190550951.1">
    <property type="nucleotide sequence ID" value="NZ_CAWPNO010000120.1"/>
</dbReference>
<keyword evidence="4" id="KW-1185">Reference proteome</keyword>
<dbReference type="SUPFAM" id="SSF51126">
    <property type="entry name" value="Pectin lyase-like"/>
    <property type="match status" value="2"/>
</dbReference>
<dbReference type="InterPro" id="IPR011050">
    <property type="entry name" value="Pectin_lyase_fold/virulence"/>
</dbReference>
<accession>A0ABR8ALV4</accession>
<reference evidence="3 4" key="1">
    <citation type="journal article" date="2020" name="ISME J.">
        <title>Comparative genomics reveals insights into cyanobacterial evolution and habitat adaptation.</title>
        <authorList>
            <person name="Chen M.Y."/>
            <person name="Teng W.K."/>
            <person name="Zhao L."/>
            <person name="Hu C.X."/>
            <person name="Zhou Y.K."/>
            <person name="Han B.P."/>
            <person name="Song L.R."/>
            <person name="Shu W.S."/>
        </authorList>
    </citation>
    <scope>NUCLEOTIDE SEQUENCE [LARGE SCALE GENOMIC DNA]</scope>
    <source>
        <strain evidence="3 4">FACHB-288</strain>
    </source>
</reference>
<dbReference type="SMART" id="SM00912">
    <property type="entry name" value="Haemagg_act"/>
    <property type="match status" value="1"/>
</dbReference>
<protein>
    <submittedName>
        <fullName evidence="3">S-layer family protein</fullName>
    </submittedName>
</protein>
<dbReference type="InterPro" id="IPR012334">
    <property type="entry name" value="Pectin_lyas_fold"/>
</dbReference>
<dbReference type="NCBIfam" id="TIGR01901">
    <property type="entry name" value="adhes_NPXG"/>
    <property type="match status" value="1"/>
</dbReference>
<proteinExistence type="predicted"/>
<sequence length="820" mass="85084">MRAICKATNQKIKAYLLISVGLYALGCGLPVFAQVTSDGTTNTLIDTNGNNFDILNGSQKGNNLFHSFSNFSVPTGGSAKFDLVNTPNITTIFSRVTGGNASHIDGLIQTLNSNHPVSLFLINPKGIVFGQNAKLDISGSFIATTANSIRFADGVEFNAVNASAPPLLTMSVPVGLQMGQNPGAIAAQGTGYSLNIANILSPIIRTSSLTQLRVQPGKTLALVGGNLNLNGATLNAETGNIELGSVGSSEFVDLISTTQGYTLGYGNVNSFRDIQIAQKSLLDVSGVNAGSVQIQGKQIQFTDGSLLLAQNHGNLPGGNLSVQATESINLIGAVSGVRSETWSQGTGSNISVITPKLNLYDGGILSSNTYGLSNSGNIQVNAKNVEISGLSPNNATGSFINTSTFGAGNAGNIFIKGDSLLVSYGGGVSSVSRGVGSSGEIVVRNQDTTVQSSNSSPFGTRIASVTFNVGNAKTLTIDTARLKVIDGASVGTSSYFIGHAGDVRINATEFVEVNGYNPLTPSAINSSALILNSVLQKLFGLSQYKLTADAGTIDLTTPNLILENQGTVTVTNQGTGNAGILKIHANSIELKNQALIEARTESGNGGNIDLQVGKFLGLRDRSQITSTAGGNGHGGNISINSPILFGWENSDIVANAFQGQGGNININTQGIFGLEFRPHITVENDITASSEFGINGIVNVNNIGVDPNSALVELPANITDPSQQIASGCAANTGSSFIATGRGGVPQNPTQELTSDRTWSDIRDISAFQHNGAITAQIPQSTEVIVQATSWHRNAQGKIELVARQSSIEEKQPLTCAAIP</sequence>
<keyword evidence="1" id="KW-0812">Transmembrane</keyword>
<keyword evidence="1" id="KW-1133">Transmembrane helix</keyword>
<organism evidence="3 4">
    <name type="scientific">Calothrix parietina FACHB-288</name>
    <dbReference type="NCBI Taxonomy" id="2692896"/>
    <lineage>
        <taxon>Bacteria</taxon>
        <taxon>Bacillati</taxon>
        <taxon>Cyanobacteriota</taxon>
        <taxon>Cyanophyceae</taxon>
        <taxon>Nostocales</taxon>
        <taxon>Calotrichaceae</taxon>
        <taxon>Calothrix</taxon>
    </lineage>
</organism>
<evidence type="ECO:0000313" key="4">
    <source>
        <dbReference type="Proteomes" id="UP000658514"/>
    </source>
</evidence>
<feature type="domain" description="Filamentous haemagglutinin FhaB/tRNA nuclease CdiA-like TPS" evidence="2">
    <location>
        <begin position="36"/>
        <end position="152"/>
    </location>
</feature>
<dbReference type="Proteomes" id="UP000658514">
    <property type="component" value="Unassembled WGS sequence"/>
</dbReference>